<sequence>MLQSNGEVAIRHCYHGLMLFNSANAPEWALHYLLPIFRRLSILPFYFGDSQPLTDYSHLTQPNPSITDSFTTAFQAQESIDAIYNLTIQLFRQTGEYRLGKARMQPVEPAILLEQDTIHQYLAQWRASFDKFESKTYFIMSMASELSRIWMFQQYEVCTILSNLLFVTDETDYDRFIPNFKRMVKGARKLANQRKRSARSDFHFEMGFSPFLFLVGIKCRCLETRIEALRLMGILGAAQESLWDTYALQVVAQRVIDLEHGVVAQVEGQKTTPKYNSLPPDEVRVRHFVLGSSDSSSEEKGVAGKEITFYMPTEEGGIHLRRERLSTERFNDALAAAPGIFNIDLGRGSASPTRREDSEKIYVMR</sequence>
<dbReference type="GO" id="GO:0046872">
    <property type="term" value="F:metal ion binding"/>
    <property type="evidence" value="ECO:0007669"/>
    <property type="project" value="UniProtKB-KW"/>
</dbReference>
<keyword evidence="3" id="KW-0805">Transcription regulation</keyword>
<comment type="caution">
    <text evidence="7">The sequence shown here is derived from an EMBL/GenBank/DDBJ whole genome shotgun (WGS) entry which is preliminary data.</text>
</comment>
<reference evidence="7" key="1">
    <citation type="journal article" date="2020" name="BMC Genomics">
        <title>Correction to: Identification and distribution of gene clusters required for synthesis of sphingolipid metabolism inhibitors in diverse species of the filamentous fungus Fusarium.</title>
        <authorList>
            <person name="Kim H.S."/>
            <person name="Lohmar J.M."/>
            <person name="Busman M."/>
            <person name="Brown D.W."/>
            <person name="Naumann T.A."/>
            <person name="Divon H.H."/>
            <person name="Lysoe E."/>
            <person name="Uhlig S."/>
            <person name="Proctor R.H."/>
        </authorList>
    </citation>
    <scope>NUCLEOTIDE SEQUENCE</scope>
    <source>
        <strain evidence="7">NRRL 20472</strain>
    </source>
</reference>
<dbReference type="Proteomes" id="UP000622797">
    <property type="component" value="Unassembled WGS sequence"/>
</dbReference>
<dbReference type="PANTHER" id="PTHR36206:SF16">
    <property type="entry name" value="TRANSCRIPTION FACTOR DOMAIN-CONTAINING PROTEIN-RELATED"/>
    <property type="match status" value="1"/>
</dbReference>
<dbReference type="InterPro" id="IPR052360">
    <property type="entry name" value="Transcr_Regulatory_Proteins"/>
</dbReference>
<gene>
    <name evidence="7" type="ORF">FSARC_10733</name>
</gene>
<dbReference type="GO" id="GO:0003677">
    <property type="term" value="F:DNA binding"/>
    <property type="evidence" value="ECO:0007669"/>
    <property type="project" value="UniProtKB-KW"/>
</dbReference>
<dbReference type="PANTHER" id="PTHR36206">
    <property type="entry name" value="ASPERCRYPTIN BIOSYNTHESIS CLUSTER-SPECIFIC TRANSCRIPTION REGULATOR ATNN-RELATED"/>
    <property type="match status" value="1"/>
</dbReference>
<keyword evidence="6" id="KW-0539">Nucleus</keyword>
<evidence type="ECO:0000256" key="5">
    <source>
        <dbReference type="ARBA" id="ARBA00023163"/>
    </source>
</evidence>
<evidence type="ECO:0000313" key="8">
    <source>
        <dbReference type="Proteomes" id="UP000622797"/>
    </source>
</evidence>
<evidence type="ECO:0000256" key="3">
    <source>
        <dbReference type="ARBA" id="ARBA00023015"/>
    </source>
</evidence>
<dbReference type="EMBL" id="JABEXW010000663">
    <property type="protein sequence ID" value="KAF4959408.1"/>
    <property type="molecule type" value="Genomic_DNA"/>
</dbReference>
<accession>A0A8H4TK70</accession>
<keyword evidence="5" id="KW-0804">Transcription</keyword>
<dbReference type="AlphaFoldDB" id="A0A8H4TK70"/>
<evidence type="ECO:0000256" key="4">
    <source>
        <dbReference type="ARBA" id="ARBA00023125"/>
    </source>
</evidence>
<keyword evidence="8" id="KW-1185">Reference proteome</keyword>
<organism evidence="7 8">
    <name type="scientific">Fusarium sarcochroum</name>
    <dbReference type="NCBI Taxonomy" id="1208366"/>
    <lineage>
        <taxon>Eukaryota</taxon>
        <taxon>Fungi</taxon>
        <taxon>Dikarya</taxon>
        <taxon>Ascomycota</taxon>
        <taxon>Pezizomycotina</taxon>
        <taxon>Sordariomycetes</taxon>
        <taxon>Hypocreomycetidae</taxon>
        <taxon>Hypocreales</taxon>
        <taxon>Nectriaceae</taxon>
        <taxon>Fusarium</taxon>
        <taxon>Fusarium lateritium species complex</taxon>
    </lineage>
</organism>
<evidence type="ECO:0000256" key="6">
    <source>
        <dbReference type="ARBA" id="ARBA00023242"/>
    </source>
</evidence>
<evidence type="ECO:0000256" key="1">
    <source>
        <dbReference type="ARBA" id="ARBA00022723"/>
    </source>
</evidence>
<protein>
    <submittedName>
        <fullName evidence="7">Uncharacterized protein</fullName>
    </submittedName>
</protein>
<keyword evidence="4" id="KW-0238">DNA-binding</keyword>
<proteinExistence type="predicted"/>
<name>A0A8H4TK70_9HYPO</name>
<evidence type="ECO:0000313" key="7">
    <source>
        <dbReference type="EMBL" id="KAF4959408.1"/>
    </source>
</evidence>
<keyword evidence="2" id="KW-0862">Zinc</keyword>
<reference evidence="7" key="2">
    <citation type="submission" date="2020-05" db="EMBL/GenBank/DDBJ databases">
        <authorList>
            <person name="Kim H.-S."/>
            <person name="Proctor R.H."/>
            <person name="Brown D.W."/>
        </authorList>
    </citation>
    <scope>NUCLEOTIDE SEQUENCE</scope>
    <source>
        <strain evidence="7">NRRL 20472</strain>
    </source>
</reference>
<dbReference type="OrthoDB" id="2593732at2759"/>
<evidence type="ECO:0000256" key="2">
    <source>
        <dbReference type="ARBA" id="ARBA00022833"/>
    </source>
</evidence>
<keyword evidence="1" id="KW-0479">Metal-binding</keyword>